<dbReference type="InterPro" id="IPR000060">
    <property type="entry name" value="BCCT_transptr"/>
</dbReference>
<evidence type="ECO:0000256" key="5">
    <source>
        <dbReference type="ARBA" id="ARBA00022989"/>
    </source>
</evidence>
<accession>A0A074T8B6</accession>
<keyword evidence="3" id="KW-1003">Cell membrane</keyword>
<evidence type="ECO:0000313" key="9">
    <source>
        <dbReference type="Proteomes" id="UP000027725"/>
    </source>
</evidence>
<comment type="subcellular location">
    <subcellularLocation>
        <location evidence="1">Cell membrane</location>
        <topology evidence="1">Multi-pass membrane protein</topology>
    </subcellularLocation>
</comment>
<name>A0A074T8B6_9RHOB</name>
<sequence>MPTYLVSTADSAIRTVSTINAAGEESPKGRGHIIVWGPALNLVVGALLYVGGLAAIKTAMVIGALPFSFEMFQMCISHGAVGSFLLGCLAIQNR</sequence>
<evidence type="ECO:0000256" key="6">
    <source>
        <dbReference type="ARBA" id="ARBA00023136"/>
    </source>
</evidence>
<keyword evidence="2" id="KW-0813">Transport</keyword>
<evidence type="ECO:0000256" key="2">
    <source>
        <dbReference type="ARBA" id="ARBA00022448"/>
    </source>
</evidence>
<evidence type="ECO:0000256" key="1">
    <source>
        <dbReference type="ARBA" id="ARBA00004651"/>
    </source>
</evidence>
<keyword evidence="9" id="KW-1185">Reference proteome</keyword>
<gene>
    <name evidence="8" type="ORF">DL1_17025</name>
</gene>
<keyword evidence="6 7" id="KW-0472">Membrane</keyword>
<dbReference type="Pfam" id="PF02028">
    <property type="entry name" value="BCCT"/>
    <property type="match status" value="1"/>
</dbReference>
<feature type="transmembrane region" description="Helical" evidence="7">
    <location>
        <begin position="71"/>
        <end position="91"/>
    </location>
</feature>
<evidence type="ECO:0000256" key="4">
    <source>
        <dbReference type="ARBA" id="ARBA00022692"/>
    </source>
</evidence>
<dbReference type="GO" id="GO:0005886">
    <property type="term" value="C:plasma membrane"/>
    <property type="evidence" value="ECO:0007669"/>
    <property type="project" value="UniProtKB-SubCell"/>
</dbReference>
<dbReference type="EMBL" id="JHEH01000056">
    <property type="protein sequence ID" value="KEP67949.1"/>
    <property type="molecule type" value="Genomic_DNA"/>
</dbReference>
<dbReference type="AlphaFoldDB" id="A0A074T8B6"/>
<reference evidence="8 9" key="1">
    <citation type="submission" date="2014-03" db="EMBL/GenBank/DDBJ databases">
        <title>The draft genome sequence of Thioclava dalianensis DLFJ1-1.</title>
        <authorList>
            <person name="Lai Q."/>
            <person name="Shao Z."/>
        </authorList>
    </citation>
    <scope>NUCLEOTIDE SEQUENCE [LARGE SCALE GENOMIC DNA]</scope>
    <source>
        <strain evidence="8 9">DLFJ1-1</strain>
    </source>
</reference>
<keyword evidence="5 7" id="KW-1133">Transmembrane helix</keyword>
<comment type="caution">
    <text evidence="8">The sequence shown here is derived from an EMBL/GenBank/DDBJ whole genome shotgun (WGS) entry which is preliminary data.</text>
</comment>
<dbReference type="eggNOG" id="COG1292">
    <property type="taxonomic scope" value="Bacteria"/>
</dbReference>
<dbReference type="STRING" id="1185766.SAMN05216224_107169"/>
<keyword evidence="4 7" id="KW-0812">Transmembrane</keyword>
<evidence type="ECO:0000256" key="7">
    <source>
        <dbReference type="SAM" id="Phobius"/>
    </source>
</evidence>
<dbReference type="GO" id="GO:0022857">
    <property type="term" value="F:transmembrane transporter activity"/>
    <property type="evidence" value="ECO:0007669"/>
    <property type="project" value="InterPro"/>
</dbReference>
<protein>
    <submittedName>
        <fullName evidence="8">Uncharacterized protein</fullName>
    </submittedName>
</protein>
<proteinExistence type="predicted"/>
<organism evidence="8 9">
    <name type="scientific">Thioclava dalianensis</name>
    <dbReference type="NCBI Taxonomy" id="1185766"/>
    <lineage>
        <taxon>Bacteria</taxon>
        <taxon>Pseudomonadati</taxon>
        <taxon>Pseudomonadota</taxon>
        <taxon>Alphaproteobacteria</taxon>
        <taxon>Rhodobacterales</taxon>
        <taxon>Paracoccaceae</taxon>
        <taxon>Thioclava</taxon>
    </lineage>
</organism>
<dbReference type="Proteomes" id="UP000027725">
    <property type="component" value="Unassembled WGS sequence"/>
</dbReference>
<dbReference type="RefSeq" id="WP_038069841.1">
    <property type="nucleotide sequence ID" value="NZ_FOVB01000007.1"/>
</dbReference>
<feature type="transmembrane region" description="Helical" evidence="7">
    <location>
        <begin position="39"/>
        <end position="65"/>
    </location>
</feature>
<evidence type="ECO:0000313" key="8">
    <source>
        <dbReference type="EMBL" id="KEP67949.1"/>
    </source>
</evidence>
<evidence type="ECO:0000256" key="3">
    <source>
        <dbReference type="ARBA" id="ARBA00022475"/>
    </source>
</evidence>